<accession>A0AAE0YIS5</accession>
<name>A0AAE0YIS5_9GAST</name>
<evidence type="ECO:0000313" key="2">
    <source>
        <dbReference type="Proteomes" id="UP001283361"/>
    </source>
</evidence>
<reference evidence="1" key="1">
    <citation type="journal article" date="2023" name="G3 (Bethesda)">
        <title>A reference genome for the long-term kleptoplast-retaining sea slug Elysia crispata morphotype clarki.</title>
        <authorList>
            <person name="Eastman K.E."/>
            <person name="Pendleton A.L."/>
            <person name="Shaikh M.A."/>
            <person name="Suttiyut T."/>
            <person name="Ogas R."/>
            <person name="Tomko P."/>
            <person name="Gavelis G."/>
            <person name="Widhalm J.R."/>
            <person name="Wisecaver J.H."/>
        </authorList>
    </citation>
    <scope>NUCLEOTIDE SEQUENCE</scope>
    <source>
        <strain evidence="1">ECLA1</strain>
    </source>
</reference>
<evidence type="ECO:0000313" key="1">
    <source>
        <dbReference type="EMBL" id="KAK3746892.1"/>
    </source>
</evidence>
<sequence>MEASNQLRRYRLSEIVKNHKKSFWDSSSPMLTEVQVMLEDFSQTPYASRLAKYGKKDPSDRLSPVNCAVTGIGIAPSGTQSSS</sequence>
<organism evidence="1 2">
    <name type="scientific">Elysia crispata</name>
    <name type="common">lettuce slug</name>
    <dbReference type="NCBI Taxonomy" id="231223"/>
    <lineage>
        <taxon>Eukaryota</taxon>
        <taxon>Metazoa</taxon>
        <taxon>Spiralia</taxon>
        <taxon>Lophotrochozoa</taxon>
        <taxon>Mollusca</taxon>
        <taxon>Gastropoda</taxon>
        <taxon>Heterobranchia</taxon>
        <taxon>Euthyneura</taxon>
        <taxon>Panpulmonata</taxon>
        <taxon>Sacoglossa</taxon>
        <taxon>Placobranchoidea</taxon>
        <taxon>Plakobranchidae</taxon>
        <taxon>Elysia</taxon>
    </lineage>
</organism>
<dbReference type="AlphaFoldDB" id="A0AAE0YIS5"/>
<gene>
    <name evidence="1" type="ORF">RRG08_030303</name>
</gene>
<dbReference type="Proteomes" id="UP001283361">
    <property type="component" value="Unassembled WGS sequence"/>
</dbReference>
<dbReference type="EMBL" id="JAWDGP010006114">
    <property type="protein sequence ID" value="KAK3746892.1"/>
    <property type="molecule type" value="Genomic_DNA"/>
</dbReference>
<proteinExistence type="predicted"/>
<keyword evidence="2" id="KW-1185">Reference proteome</keyword>
<protein>
    <submittedName>
        <fullName evidence="1">Uncharacterized protein</fullName>
    </submittedName>
</protein>
<comment type="caution">
    <text evidence="1">The sequence shown here is derived from an EMBL/GenBank/DDBJ whole genome shotgun (WGS) entry which is preliminary data.</text>
</comment>